<dbReference type="GO" id="GO:0008168">
    <property type="term" value="F:methyltransferase activity"/>
    <property type="evidence" value="ECO:0007669"/>
    <property type="project" value="UniProtKB-KW"/>
</dbReference>
<evidence type="ECO:0000313" key="2">
    <source>
        <dbReference type="EMBL" id="KUK06291.1"/>
    </source>
</evidence>
<evidence type="ECO:0000313" key="3">
    <source>
        <dbReference type="Proteomes" id="UP000054015"/>
    </source>
</evidence>
<proteinExistence type="predicted"/>
<keyword evidence="1" id="KW-0489">Methyltransferase</keyword>
<reference evidence="1" key="1">
    <citation type="journal article" date="2015" name="MBio">
        <title>Genome-resolved metagenomic analysis reveals roles for candidate phyla and other microbial community members in biogeochemical transformations in oil reservoirs.</title>
        <authorList>
            <person name="Hu P."/>
            <person name="Tom L."/>
            <person name="Singh A."/>
            <person name="Thomas B.C."/>
            <person name="Baker B.J."/>
            <person name="Piceno Y.M."/>
            <person name="Andersen G.L."/>
            <person name="Banfield J.F."/>
        </authorList>
    </citation>
    <scope>NUCLEOTIDE SEQUENCE [LARGE SCALE GENOMIC DNA]</scope>
    <source>
        <strain evidence="2">49_2300</strain>
        <strain evidence="1">49_95</strain>
    </source>
</reference>
<evidence type="ECO:0000313" key="4">
    <source>
        <dbReference type="Proteomes" id="UP000054307"/>
    </source>
</evidence>
<sequence length="36" mass="4068">MADVRKEFVQALADLDEAKTVELTKKRVESGEDPFT</sequence>
<comment type="caution">
    <text evidence="1">The sequence shown here is derived from an EMBL/GenBank/DDBJ whole genome shotgun (WGS) entry which is preliminary data.</text>
</comment>
<dbReference type="EMBL" id="LGEQ01000046">
    <property type="protein sequence ID" value="KUJ92835.1"/>
    <property type="molecule type" value="Genomic_DNA"/>
</dbReference>
<dbReference type="PATRIC" id="fig|2234.6.peg.663"/>
<organism evidence="1 4">
    <name type="scientific">Archaeoglobus fulgidus</name>
    <dbReference type="NCBI Taxonomy" id="2234"/>
    <lineage>
        <taxon>Archaea</taxon>
        <taxon>Methanobacteriati</taxon>
        <taxon>Methanobacteriota</taxon>
        <taxon>Archaeoglobi</taxon>
        <taxon>Archaeoglobales</taxon>
        <taxon>Archaeoglobaceae</taxon>
        <taxon>Archaeoglobus</taxon>
    </lineage>
</organism>
<gene>
    <name evidence="1" type="ORF">XD40_1952</name>
    <name evidence="2" type="ORF">XD48_1456</name>
</gene>
<accession>A0A117KLJ4</accession>
<protein>
    <submittedName>
        <fullName evidence="1">Corrinoid methyltransferase protein (MtaC-2)</fullName>
    </submittedName>
</protein>
<reference evidence="3 4" key="2">
    <citation type="journal article" date="2015" name="MBio">
        <title>Genome-Resolved Metagenomic Analysis Reveals Roles for Candidate Phyla and Other Microbial Community Members in Biogeochemical Transformations in Oil Reservoirs.</title>
        <authorList>
            <person name="Hu P."/>
            <person name="Tom L."/>
            <person name="Singh A."/>
            <person name="Thomas B.C."/>
            <person name="Baker B.J."/>
            <person name="Piceno Y.M."/>
            <person name="Andersen G.L."/>
            <person name="Banfield J.F."/>
        </authorList>
    </citation>
    <scope>NUCLEOTIDE SEQUENCE [LARGE SCALE GENOMIC DNA]</scope>
</reference>
<dbReference type="AlphaFoldDB" id="A0A117KLJ4"/>
<dbReference type="Proteomes" id="UP000054015">
    <property type="component" value="Unassembled WGS sequence"/>
</dbReference>
<keyword evidence="1" id="KW-0808">Transferase</keyword>
<dbReference type="GO" id="GO:0032259">
    <property type="term" value="P:methylation"/>
    <property type="evidence" value="ECO:0007669"/>
    <property type="project" value="UniProtKB-KW"/>
</dbReference>
<name>A0A117KLJ4_ARCFL</name>
<dbReference type="Proteomes" id="UP000054307">
    <property type="component" value="Unassembled WGS sequence"/>
</dbReference>
<dbReference type="EMBL" id="LGEX01000042">
    <property type="protein sequence ID" value="KUK06291.1"/>
    <property type="molecule type" value="Genomic_DNA"/>
</dbReference>
<feature type="non-terminal residue" evidence="1">
    <location>
        <position position="36"/>
    </location>
</feature>
<evidence type="ECO:0000313" key="1">
    <source>
        <dbReference type="EMBL" id="KUJ92835.1"/>
    </source>
</evidence>